<evidence type="ECO:0000259" key="4">
    <source>
        <dbReference type="Pfam" id="PF01370"/>
    </source>
</evidence>
<comment type="caution">
    <text evidence="5">The sequence shown here is derived from an EMBL/GenBank/DDBJ whole genome shotgun (WGS) entry which is preliminary data.</text>
</comment>
<name>A0AA92C1J6_RHIRH</name>
<dbReference type="Proteomes" id="UP000244335">
    <property type="component" value="Unassembled WGS sequence"/>
</dbReference>
<proteinExistence type="inferred from homology"/>
<dbReference type="Gene3D" id="3.40.50.720">
    <property type="entry name" value="NAD(P)-binding Rossmann-like Domain"/>
    <property type="match status" value="1"/>
</dbReference>
<dbReference type="EMBL" id="QDFR01000005">
    <property type="protein sequence ID" value="PVE52319.1"/>
    <property type="molecule type" value="Genomic_DNA"/>
</dbReference>
<dbReference type="PANTHER" id="PTHR43103">
    <property type="entry name" value="NUCLEOSIDE-DIPHOSPHATE-SUGAR EPIMERASE"/>
    <property type="match status" value="1"/>
</dbReference>
<dbReference type="AlphaFoldDB" id="A0AA92C1J6"/>
<accession>A0AA92C1J6</accession>
<sequence>MKRLLITGGAGAIGRVMRKRLSGLADAIRLADIVTLTPEHDREECIQCDLADAAAVNAMVADCDGILHLGGISVERPFDEILHANIIGMYNLYEAARAHGHPRILFASSNHTVGFYPQTQRLGADEPLRPDGLYGVSKGYGELLARMYFDKFGQETASVRIGSCTKEPVDYRMLSSWLSYEDFATLTERVFTVPVLGCPVIWGVSSNPASWWDNSNAAWLGWQPRDSAENWRETIEAEGIPSANDPLVTRQGGRFTELPIITNKPPV</sequence>
<evidence type="ECO:0000313" key="5">
    <source>
        <dbReference type="EMBL" id="PVE52319.1"/>
    </source>
</evidence>
<keyword evidence="3" id="KW-0520">NAD</keyword>
<protein>
    <submittedName>
        <fullName evidence="5">NAD-dependent dehydratase</fullName>
    </submittedName>
</protein>
<dbReference type="InterPro" id="IPR001509">
    <property type="entry name" value="Epimerase_deHydtase"/>
</dbReference>
<comment type="similarity">
    <text evidence="1">Belongs to the NAD(P)-dependent epimerase/dehydratase family.</text>
</comment>
<feature type="domain" description="NAD-dependent epimerase/dehydratase" evidence="4">
    <location>
        <begin position="5"/>
        <end position="161"/>
    </location>
</feature>
<dbReference type="InterPro" id="IPR036291">
    <property type="entry name" value="NAD(P)-bd_dom_sf"/>
</dbReference>
<evidence type="ECO:0000256" key="2">
    <source>
        <dbReference type="ARBA" id="ARBA00023002"/>
    </source>
</evidence>
<evidence type="ECO:0000313" key="6">
    <source>
        <dbReference type="Proteomes" id="UP000244335"/>
    </source>
</evidence>
<dbReference type="RefSeq" id="WP_111849092.1">
    <property type="nucleotide sequence ID" value="NZ_QDFR01000005.1"/>
</dbReference>
<keyword evidence="2" id="KW-0560">Oxidoreductase</keyword>
<dbReference type="PANTHER" id="PTHR43103:SF5">
    <property type="entry name" value="4-EPIMERASE, PUTATIVE (AFU_ORTHOLOGUE AFUA_7G00360)-RELATED"/>
    <property type="match status" value="1"/>
</dbReference>
<dbReference type="Pfam" id="PF01370">
    <property type="entry name" value="Epimerase"/>
    <property type="match status" value="1"/>
</dbReference>
<organism evidence="5 6">
    <name type="scientific">Rhizobium rhizogenes</name>
    <name type="common">Agrobacterium rhizogenes</name>
    <dbReference type="NCBI Taxonomy" id="359"/>
    <lineage>
        <taxon>Bacteria</taxon>
        <taxon>Pseudomonadati</taxon>
        <taxon>Pseudomonadota</taxon>
        <taxon>Alphaproteobacteria</taxon>
        <taxon>Hyphomicrobiales</taxon>
        <taxon>Rhizobiaceae</taxon>
        <taxon>Rhizobium/Agrobacterium group</taxon>
        <taxon>Rhizobium</taxon>
    </lineage>
</organism>
<dbReference type="SUPFAM" id="SSF51735">
    <property type="entry name" value="NAD(P)-binding Rossmann-fold domains"/>
    <property type="match status" value="1"/>
</dbReference>
<reference evidence="5 6" key="1">
    <citation type="submission" date="2018-04" db="EMBL/GenBank/DDBJ databases">
        <authorList>
            <person name="Hagen T."/>
        </authorList>
    </citation>
    <scope>NUCLEOTIDE SEQUENCE [LARGE SCALE GENOMIC DNA]</scope>
    <source>
        <strain evidence="5 6">TPD7009</strain>
    </source>
</reference>
<evidence type="ECO:0000256" key="3">
    <source>
        <dbReference type="ARBA" id="ARBA00023027"/>
    </source>
</evidence>
<gene>
    <name evidence="5" type="ORF">DC430_15865</name>
</gene>
<dbReference type="GO" id="GO:0016491">
    <property type="term" value="F:oxidoreductase activity"/>
    <property type="evidence" value="ECO:0007669"/>
    <property type="project" value="UniProtKB-KW"/>
</dbReference>
<evidence type="ECO:0000256" key="1">
    <source>
        <dbReference type="ARBA" id="ARBA00007637"/>
    </source>
</evidence>